<dbReference type="Gene3D" id="3.30.565.10">
    <property type="entry name" value="Histidine kinase-like ATPase, C-terminal domain"/>
    <property type="match status" value="1"/>
</dbReference>
<dbReference type="InterPro" id="IPR003594">
    <property type="entry name" value="HATPase_dom"/>
</dbReference>
<dbReference type="SUPFAM" id="SSF55874">
    <property type="entry name" value="ATPase domain of HSP90 chaperone/DNA topoisomerase II/histidine kinase"/>
    <property type="match status" value="1"/>
</dbReference>
<evidence type="ECO:0000256" key="2">
    <source>
        <dbReference type="SAM" id="Phobius"/>
    </source>
</evidence>
<dbReference type="PANTHER" id="PTHR34220">
    <property type="entry name" value="SENSOR HISTIDINE KINASE YPDA"/>
    <property type="match status" value="1"/>
</dbReference>
<protein>
    <submittedName>
        <fullName evidence="5">Sensor histidine kinase</fullName>
    </submittedName>
</protein>
<proteinExistence type="predicted"/>
<dbReference type="EMBL" id="WHUG01000002">
    <property type="protein sequence ID" value="MQA37832.1"/>
    <property type="molecule type" value="Genomic_DNA"/>
</dbReference>
<sequence length="404" mass="44223">MAPATRRFDPAWSHRPCCPGAHPAHCRALPIQTSIQTSIMIPLTPPSRSRWRRFADDLLLTILLNTCAGVLVDLVFGQRQELYSQVVYSLTVGVVAVAIIDGARLLLGDHPAQQRRWRMPLLALGVASALVGHFSALLIGGLVMGDSWPAQARYPAWKFHTILFALLSVGATMLLILNRERLERISAERGEARARADAVERQALQAQLRLLQAQIEPHMLFNTLANLQGLIERDPRQATHMLGQLMLYLRANLAATRREHIALAQEFDAIAAYLALMNMRMGARLRYHCVLPEPLRAAQVPPMLLQPLVENAIVHGLEPKIEGGEIAVVAAERDGALQITVIDTGLGLPDDDAAAPGADDSRGVGVGTTRERLQVLYGERASLVLAAHQPHGVLARLTLPLEFA</sequence>
<evidence type="ECO:0000313" key="5">
    <source>
        <dbReference type="EMBL" id="MQA37832.1"/>
    </source>
</evidence>
<feature type="transmembrane region" description="Helical" evidence="2">
    <location>
        <begin position="121"/>
        <end position="145"/>
    </location>
</feature>
<comment type="caution">
    <text evidence="5">The sequence shown here is derived from an EMBL/GenBank/DDBJ whole genome shotgun (WGS) entry which is preliminary data.</text>
</comment>
<keyword evidence="6" id="KW-1185">Reference proteome</keyword>
<reference evidence="5 6" key="1">
    <citation type="submission" date="2019-10" db="EMBL/GenBank/DDBJ databases">
        <title>Two novel species isolated from a subtropical stream in China.</title>
        <authorList>
            <person name="Lu H."/>
        </authorList>
    </citation>
    <scope>NUCLEOTIDE SEQUENCE [LARGE SCALE GENOMIC DNA]</scope>
    <source>
        <strain evidence="5 6">FT29W</strain>
    </source>
</reference>
<dbReference type="InterPro" id="IPR036890">
    <property type="entry name" value="HATPase_C_sf"/>
</dbReference>
<dbReference type="InterPro" id="IPR050640">
    <property type="entry name" value="Bact_2-comp_sensor_kinase"/>
</dbReference>
<evidence type="ECO:0000256" key="1">
    <source>
        <dbReference type="SAM" id="Coils"/>
    </source>
</evidence>
<keyword evidence="2" id="KW-0472">Membrane</keyword>
<keyword evidence="2" id="KW-0812">Transmembrane</keyword>
<dbReference type="Pfam" id="PF06580">
    <property type="entry name" value="His_kinase"/>
    <property type="match status" value="1"/>
</dbReference>
<feature type="domain" description="Signal transduction histidine kinase internal region" evidence="4">
    <location>
        <begin position="206"/>
        <end position="285"/>
    </location>
</feature>
<dbReference type="GO" id="GO:0000155">
    <property type="term" value="F:phosphorelay sensor kinase activity"/>
    <property type="evidence" value="ECO:0007669"/>
    <property type="project" value="InterPro"/>
</dbReference>
<dbReference type="InterPro" id="IPR010559">
    <property type="entry name" value="Sig_transdc_His_kin_internal"/>
</dbReference>
<keyword evidence="1" id="KW-0175">Coiled coil</keyword>
<feature type="transmembrane region" description="Helical" evidence="2">
    <location>
        <begin position="157"/>
        <end position="177"/>
    </location>
</feature>
<dbReference type="Pfam" id="PF02518">
    <property type="entry name" value="HATPase_c"/>
    <property type="match status" value="1"/>
</dbReference>
<keyword evidence="5" id="KW-0418">Kinase</keyword>
<feature type="domain" description="Histidine kinase/HSP90-like ATPase" evidence="3">
    <location>
        <begin position="304"/>
        <end position="401"/>
    </location>
</feature>
<name>A0A6A7MYK5_9BURK</name>
<dbReference type="PANTHER" id="PTHR34220:SF9">
    <property type="entry name" value="SIGNAL TRANSDUCTION HISTIDINE KINASE INTERNAL REGION DOMAIN-CONTAINING PROTEIN"/>
    <property type="match status" value="1"/>
</dbReference>
<evidence type="ECO:0000313" key="6">
    <source>
        <dbReference type="Proteomes" id="UP000440498"/>
    </source>
</evidence>
<dbReference type="Proteomes" id="UP000440498">
    <property type="component" value="Unassembled WGS sequence"/>
</dbReference>
<accession>A0A6A7MYK5</accession>
<feature type="coiled-coil region" evidence="1">
    <location>
        <begin position="182"/>
        <end position="216"/>
    </location>
</feature>
<keyword evidence="2" id="KW-1133">Transmembrane helix</keyword>
<keyword evidence="5" id="KW-0808">Transferase</keyword>
<organism evidence="5 6">
    <name type="scientific">Rugamonas aquatica</name>
    <dbReference type="NCBI Taxonomy" id="2743357"/>
    <lineage>
        <taxon>Bacteria</taxon>
        <taxon>Pseudomonadati</taxon>
        <taxon>Pseudomonadota</taxon>
        <taxon>Betaproteobacteria</taxon>
        <taxon>Burkholderiales</taxon>
        <taxon>Oxalobacteraceae</taxon>
        <taxon>Telluria group</taxon>
        <taxon>Rugamonas</taxon>
    </lineage>
</organism>
<feature type="transmembrane region" description="Helical" evidence="2">
    <location>
        <begin position="82"/>
        <end position="100"/>
    </location>
</feature>
<dbReference type="GO" id="GO:0016020">
    <property type="term" value="C:membrane"/>
    <property type="evidence" value="ECO:0007669"/>
    <property type="project" value="InterPro"/>
</dbReference>
<dbReference type="AlphaFoldDB" id="A0A6A7MYK5"/>
<gene>
    <name evidence="5" type="ORF">GEV02_06695</name>
</gene>
<evidence type="ECO:0000259" key="3">
    <source>
        <dbReference type="Pfam" id="PF02518"/>
    </source>
</evidence>
<feature type="transmembrane region" description="Helical" evidence="2">
    <location>
        <begin position="58"/>
        <end position="76"/>
    </location>
</feature>
<evidence type="ECO:0000259" key="4">
    <source>
        <dbReference type="Pfam" id="PF06580"/>
    </source>
</evidence>